<keyword evidence="5 10" id="KW-0547">Nucleotide-binding</keyword>
<comment type="catalytic activity">
    <reaction evidence="1 10">
        <text>(6R)-NADHX = (6S)-NADHX</text>
        <dbReference type="Rhea" id="RHEA:32215"/>
        <dbReference type="ChEBI" id="CHEBI:64074"/>
        <dbReference type="ChEBI" id="CHEBI:64075"/>
        <dbReference type="EC" id="5.1.99.6"/>
    </reaction>
</comment>
<organism evidence="12 13">
    <name type="scientific">Eumeta variegata</name>
    <name type="common">Bagworm moth</name>
    <name type="synonym">Eumeta japonica</name>
    <dbReference type="NCBI Taxonomy" id="151549"/>
    <lineage>
        <taxon>Eukaryota</taxon>
        <taxon>Metazoa</taxon>
        <taxon>Ecdysozoa</taxon>
        <taxon>Arthropoda</taxon>
        <taxon>Hexapoda</taxon>
        <taxon>Insecta</taxon>
        <taxon>Pterygota</taxon>
        <taxon>Neoptera</taxon>
        <taxon>Endopterygota</taxon>
        <taxon>Lepidoptera</taxon>
        <taxon>Glossata</taxon>
        <taxon>Ditrysia</taxon>
        <taxon>Tineoidea</taxon>
        <taxon>Psychidae</taxon>
        <taxon>Oiketicinae</taxon>
        <taxon>Eumeta</taxon>
    </lineage>
</organism>
<evidence type="ECO:0000256" key="5">
    <source>
        <dbReference type="ARBA" id="ARBA00022741"/>
    </source>
</evidence>
<evidence type="ECO:0000256" key="7">
    <source>
        <dbReference type="ARBA" id="ARBA00022958"/>
    </source>
</evidence>
<dbReference type="PANTHER" id="PTHR13232">
    <property type="entry name" value="NAD(P)H-HYDRATE EPIMERASE"/>
    <property type="match status" value="1"/>
</dbReference>
<reference evidence="12 13" key="1">
    <citation type="journal article" date="2019" name="Commun. Biol.">
        <title>The bagworm genome reveals a unique fibroin gene that provides high tensile strength.</title>
        <authorList>
            <person name="Kono N."/>
            <person name="Nakamura H."/>
            <person name="Ohtoshi R."/>
            <person name="Tomita M."/>
            <person name="Numata K."/>
            <person name="Arakawa K."/>
        </authorList>
    </citation>
    <scope>NUCLEOTIDE SEQUENCE [LARGE SCALE GENOMIC DNA]</scope>
</reference>
<dbReference type="Proteomes" id="UP000299102">
    <property type="component" value="Unassembled WGS sequence"/>
</dbReference>
<feature type="domain" description="YjeF N-terminal" evidence="11">
    <location>
        <begin position="9"/>
        <end position="218"/>
    </location>
</feature>
<comment type="caution">
    <text evidence="10">Lacks conserved residue(s) required for the propagation of feature annotation.</text>
</comment>
<dbReference type="InterPro" id="IPR032976">
    <property type="entry name" value="YJEFN_prot_NAXE-like"/>
</dbReference>
<evidence type="ECO:0000256" key="2">
    <source>
        <dbReference type="ARBA" id="ARBA00000909"/>
    </source>
</evidence>
<dbReference type="GO" id="GO:0000166">
    <property type="term" value="F:nucleotide binding"/>
    <property type="evidence" value="ECO:0007669"/>
    <property type="project" value="UniProtKB-KW"/>
</dbReference>
<evidence type="ECO:0000313" key="12">
    <source>
        <dbReference type="EMBL" id="GBP61681.1"/>
    </source>
</evidence>
<feature type="binding site" evidence="10">
    <location>
        <begin position="59"/>
        <end position="63"/>
    </location>
    <ligand>
        <name>(6S)-NADPHX</name>
        <dbReference type="ChEBI" id="CHEBI:64076"/>
    </ligand>
</feature>
<sequence length="231" mass="25349">MRYLGQEEARALDVELFSKYQFSVEQLMELAGLSVAVAVARCFPARTHPRVLTVCGPGNNGGDGLVAARHLAHFGYESTVWCARRPLSPLHERLLAQCVQSGVREESTPPPTPRDSYDHIVDALFGFSFRPPVREELRPALRLLIESDLPTSSVDIPSGWDVEHGPPMDIADALQPALLVSLSAPKLCARPELIGNALHFLGGRFVPPELAARMQLALPSYPEQEQVVRLA</sequence>
<dbReference type="GO" id="GO:0052856">
    <property type="term" value="F:NAD(P)HX epimerase activity"/>
    <property type="evidence" value="ECO:0007669"/>
    <property type="project" value="UniProtKB-UniRule"/>
</dbReference>
<proteinExistence type="inferred from homology"/>
<dbReference type="AlphaFoldDB" id="A0A4C1XCS0"/>
<keyword evidence="4 10" id="KW-0479">Metal-binding</keyword>
<evidence type="ECO:0000256" key="6">
    <source>
        <dbReference type="ARBA" id="ARBA00022857"/>
    </source>
</evidence>
<dbReference type="Pfam" id="PF03853">
    <property type="entry name" value="YjeF_N"/>
    <property type="match status" value="1"/>
</dbReference>
<protein>
    <recommendedName>
        <fullName evidence="3 10">NAD(P)H-hydrate epimerase</fullName>
        <ecNumber evidence="3 10">5.1.99.6</ecNumber>
    </recommendedName>
    <alternativeName>
        <fullName evidence="10">NAD(P)HX epimerase</fullName>
    </alternativeName>
</protein>
<evidence type="ECO:0000256" key="4">
    <source>
        <dbReference type="ARBA" id="ARBA00022723"/>
    </source>
</evidence>
<keyword evidence="6" id="KW-0521">NADP</keyword>
<evidence type="ECO:0000256" key="3">
    <source>
        <dbReference type="ARBA" id="ARBA00012228"/>
    </source>
</evidence>
<dbReference type="HAMAP" id="MF_01966">
    <property type="entry name" value="NADHX_epimerase"/>
    <property type="match status" value="1"/>
</dbReference>
<keyword evidence="13" id="KW-1185">Reference proteome</keyword>
<dbReference type="GO" id="GO:0046872">
    <property type="term" value="F:metal ion binding"/>
    <property type="evidence" value="ECO:0007669"/>
    <property type="project" value="UniProtKB-KW"/>
</dbReference>
<comment type="catalytic activity">
    <reaction evidence="2 10">
        <text>(6R)-NADPHX = (6S)-NADPHX</text>
        <dbReference type="Rhea" id="RHEA:32227"/>
        <dbReference type="ChEBI" id="CHEBI:64076"/>
        <dbReference type="ChEBI" id="CHEBI:64077"/>
        <dbReference type="EC" id="5.1.99.6"/>
    </reaction>
</comment>
<keyword evidence="7 10" id="KW-0630">Potassium</keyword>
<comment type="similarity">
    <text evidence="10">Belongs to the NnrE/AIBP family.</text>
</comment>
<feature type="binding site" evidence="10">
    <location>
        <position position="60"/>
    </location>
    <ligand>
        <name>K(+)</name>
        <dbReference type="ChEBI" id="CHEBI:29103"/>
    </ligand>
</feature>
<dbReference type="EMBL" id="BGZK01000819">
    <property type="protein sequence ID" value="GBP61681.1"/>
    <property type="molecule type" value="Genomic_DNA"/>
</dbReference>
<evidence type="ECO:0000256" key="8">
    <source>
        <dbReference type="ARBA" id="ARBA00023027"/>
    </source>
</evidence>
<comment type="caution">
    <text evidence="12">The sequence shown here is derived from an EMBL/GenBank/DDBJ whole genome shotgun (WGS) entry which is preliminary data.</text>
</comment>
<dbReference type="PROSITE" id="PS51385">
    <property type="entry name" value="YJEF_N"/>
    <property type="match status" value="1"/>
</dbReference>
<dbReference type="PANTHER" id="PTHR13232:SF10">
    <property type="entry name" value="NAD(P)H-HYDRATE EPIMERASE"/>
    <property type="match status" value="1"/>
</dbReference>
<keyword evidence="8 10" id="KW-0520">NAD</keyword>
<dbReference type="InterPro" id="IPR004443">
    <property type="entry name" value="YjeF_N_dom"/>
</dbReference>
<dbReference type="InterPro" id="IPR036652">
    <property type="entry name" value="YjeF_N_dom_sf"/>
</dbReference>
<dbReference type="NCBIfam" id="TIGR00197">
    <property type="entry name" value="yjeF_nterm"/>
    <property type="match status" value="1"/>
</dbReference>
<dbReference type="OrthoDB" id="10064708at2759"/>
<comment type="function">
    <text evidence="10">Catalyzes the epimerization of the S- and R-forms of NAD(P)HX, a damaged form of NAD(P)H that is a result of enzymatic or heat-dependent hydration. This is a prerequisite for the S-specific NAD(P)H-hydrate dehydratase to allow the repair of both epimers of NAD(P)HX.</text>
</comment>
<comment type="cofactor">
    <cofactor evidence="10">
        <name>K(+)</name>
        <dbReference type="ChEBI" id="CHEBI:29103"/>
    </cofactor>
    <text evidence="10">Binds 1 potassium ion per subunit.</text>
</comment>
<gene>
    <name evidence="12" type="ORF">EVAR_43619_1</name>
</gene>
<dbReference type="SUPFAM" id="SSF64153">
    <property type="entry name" value="YjeF N-terminal domain-like"/>
    <property type="match status" value="1"/>
</dbReference>
<feature type="binding site" evidence="10">
    <location>
        <position position="155"/>
    </location>
    <ligand>
        <name>(6S)-NADPHX</name>
        <dbReference type="ChEBI" id="CHEBI:64076"/>
    </ligand>
</feature>
<evidence type="ECO:0000259" key="11">
    <source>
        <dbReference type="PROSITE" id="PS51385"/>
    </source>
</evidence>
<feature type="binding site" evidence="10">
    <location>
        <position position="158"/>
    </location>
    <ligand>
        <name>K(+)</name>
        <dbReference type="ChEBI" id="CHEBI:29103"/>
    </ligand>
</feature>
<feature type="binding site" evidence="10">
    <location>
        <position position="122"/>
    </location>
    <ligand>
        <name>K(+)</name>
        <dbReference type="ChEBI" id="CHEBI:29103"/>
    </ligand>
</feature>
<accession>A0A4C1XCS0</accession>
<feature type="binding site" evidence="10">
    <location>
        <begin position="126"/>
        <end position="132"/>
    </location>
    <ligand>
        <name>(6S)-NADPHX</name>
        <dbReference type="ChEBI" id="CHEBI:64076"/>
    </ligand>
</feature>
<dbReference type="EC" id="5.1.99.6" evidence="3 10"/>
<evidence type="ECO:0000256" key="1">
    <source>
        <dbReference type="ARBA" id="ARBA00000013"/>
    </source>
</evidence>
<dbReference type="Gene3D" id="3.40.50.10260">
    <property type="entry name" value="YjeF N-terminal domain"/>
    <property type="match status" value="1"/>
</dbReference>
<evidence type="ECO:0000256" key="9">
    <source>
        <dbReference type="ARBA" id="ARBA00023235"/>
    </source>
</evidence>
<evidence type="ECO:0000256" key="10">
    <source>
        <dbReference type="HAMAP-Rule" id="MF_03159"/>
    </source>
</evidence>
<name>A0A4C1XCS0_EUMVA</name>
<dbReference type="GO" id="GO:0005739">
    <property type="term" value="C:mitochondrion"/>
    <property type="evidence" value="ECO:0007669"/>
    <property type="project" value="TreeGrafter"/>
</dbReference>
<dbReference type="STRING" id="151549.A0A4C1XCS0"/>
<evidence type="ECO:0000313" key="13">
    <source>
        <dbReference type="Proteomes" id="UP000299102"/>
    </source>
</evidence>
<keyword evidence="9 10" id="KW-0413">Isomerase</keyword>